<organism evidence="1 2">
    <name type="scientific">Colletotrichum godetiae</name>
    <dbReference type="NCBI Taxonomy" id="1209918"/>
    <lineage>
        <taxon>Eukaryota</taxon>
        <taxon>Fungi</taxon>
        <taxon>Dikarya</taxon>
        <taxon>Ascomycota</taxon>
        <taxon>Pezizomycotina</taxon>
        <taxon>Sordariomycetes</taxon>
        <taxon>Hypocreomycetidae</taxon>
        <taxon>Glomerellales</taxon>
        <taxon>Glomerellaceae</taxon>
        <taxon>Colletotrichum</taxon>
        <taxon>Colletotrichum acutatum species complex</taxon>
    </lineage>
</organism>
<dbReference type="GeneID" id="85462671"/>
<accession>A0AAJ0F2A4</accession>
<dbReference type="EMBL" id="JAHMHR010000002">
    <property type="protein sequence ID" value="KAK1700484.1"/>
    <property type="molecule type" value="Genomic_DNA"/>
</dbReference>
<proteinExistence type="predicted"/>
<gene>
    <name evidence="1" type="ORF">BDP55DRAFT_710112</name>
</gene>
<sequence>MSTDELEAAGLSSSENALFHPRMRSWWRAKAFVLIKSPKSTNDLSFRAKSTVDSFPRNERNRATGIATDVDPAVCRCCGQFHEIDAIFTPSAPAGDPVQGPDHGHPVRRIRSGVWACCRGIGHSGLSTGGGVKYAVSLTPADLGLVNSGIPHWLRRRKHFGGTSFQAPCTSHTSSVFLLRKPRLGRNLNDSLDYPQPVIPATSNSSLNLMTELLRTYSPTRTGTSGAQMIPPSGIHLAGLRGTEFAHFDMEISESHSGNPRGNGYEQLAYPNTSQAEVEQAQISLVNRKLDMNHGRTAGVFL</sequence>
<name>A0AAJ0F2A4_9PEZI</name>
<dbReference type="RefSeq" id="XP_060436241.1">
    <property type="nucleotide sequence ID" value="XM_060578145.1"/>
</dbReference>
<reference evidence="1" key="1">
    <citation type="submission" date="2021-06" db="EMBL/GenBank/DDBJ databases">
        <title>Comparative genomics, transcriptomics and evolutionary studies reveal genomic signatures of adaptation to plant cell wall in hemibiotrophic fungi.</title>
        <authorList>
            <consortium name="DOE Joint Genome Institute"/>
            <person name="Baroncelli R."/>
            <person name="Diaz J.F."/>
            <person name="Benocci T."/>
            <person name="Peng M."/>
            <person name="Battaglia E."/>
            <person name="Haridas S."/>
            <person name="Andreopoulos W."/>
            <person name="Labutti K."/>
            <person name="Pangilinan J."/>
            <person name="Floch G.L."/>
            <person name="Makela M.R."/>
            <person name="Henrissat B."/>
            <person name="Grigoriev I.V."/>
            <person name="Crouch J.A."/>
            <person name="De Vries R.P."/>
            <person name="Sukno S.A."/>
            <person name="Thon M.R."/>
        </authorList>
    </citation>
    <scope>NUCLEOTIDE SEQUENCE</scope>
    <source>
        <strain evidence="1">CBS 193.32</strain>
    </source>
</reference>
<dbReference type="Proteomes" id="UP001224890">
    <property type="component" value="Unassembled WGS sequence"/>
</dbReference>
<comment type="caution">
    <text evidence="1">The sequence shown here is derived from an EMBL/GenBank/DDBJ whole genome shotgun (WGS) entry which is preliminary data.</text>
</comment>
<keyword evidence="2" id="KW-1185">Reference proteome</keyword>
<evidence type="ECO:0000313" key="1">
    <source>
        <dbReference type="EMBL" id="KAK1700484.1"/>
    </source>
</evidence>
<dbReference type="AlphaFoldDB" id="A0AAJ0F2A4"/>
<protein>
    <submittedName>
        <fullName evidence="1">Uncharacterized protein</fullName>
    </submittedName>
</protein>
<evidence type="ECO:0000313" key="2">
    <source>
        <dbReference type="Proteomes" id="UP001224890"/>
    </source>
</evidence>